<evidence type="ECO:0000256" key="3">
    <source>
        <dbReference type="ARBA" id="ARBA00022840"/>
    </source>
</evidence>
<sequence>MLQVDALCKAFKEETASKHDRVHAVDDVTFTVEEGQFFTLLGPSGCGKTTTLRCIAGLERPDTGEIVVDDHVLFSHDRRISIAANERNLGMVFQSYAIWPHMNVFDNVAFPLRVGKRRRTPKAEVTERVERALNVVELGHLAGRYATKLSGGQQQRLALARALVIEPKLLLLDEPLSNLDAKLRESLRFELKRLQREQGITTVYVTHDQSEALSMSNAVAVMKDGRISQLGDPFDIYLKPANPFVADFVGTTNFIDGVVREQTPDGWVVHTADGPLTVAATSGVGVGDECVVCVRPEHVEVLRDDSSTGGDNVLTGEVQTRLFVGEAMEYQVRLPNSQLQCRTPAAARLSSGKPVSLHLPPAHCTALPRPEARAGSR</sequence>
<dbReference type="InterPro" id="IPR047641">
    <property type="entry name" value="ABC_transpr_MalK/UgpC-like"/>
</dbReference>
<dbReference type="InterPro" id="IPR008995">
    <property type="entry name" value="Mo/tungstate-bd_C_term_dom"/>
</dbReference>
<evidence type="ECO:0000313" key="6">
    <source>
        <dbReference type="Proteomes" id="UP000284057"/>
    </source>
</evidence>
<dbReference type="Proteomes" id="UP000284057">
    <property type="component" value="Unassembled WGS sequence"/>
</dbReference>
<name>A0A418KXB7_9ACTN</name>
<dbReference type="SUPFAM" id="SSF50331">
    <property type="entry name" value="MOP-like"/>
    <property type="match status" value="1"/>
</dbReference>
<keyword evidence="3 5" id="KW-0067">ATP-binding</keyword>
<dbReference type="PROSITE" id="PS00211">
    <property type="entry name" value="ABC_TRANSPORTER_1"/>
    <property type="match status" value="1"/>
</dbReference>
<dbReference type="GO" id="GO:0055052">
    <property type="term" value="C:ATP-binding cassette (ABC) transporter complex, substrate-binding subunit-containing"/>
    <property type="evidence" value="ECO:0007669"/>
    <property type="project" value="TreeGrafter"/>
</dbReference>
<protein>
    <submittedName>
        <fullName evidence="5">ABC transporter ATP-binding protein</fullName>
    </submittedName>
</protein>
<dbReference type="PANTHER" id="PTHR43875:SF4">
    <property type="entry name" value="GLUCOSE IMPORT ATP-BINDING PROTEIN GLCV"/>
    <property type="match status" value="1"/>
</dbReference>
<keyword evidence="6" id="KW-1185">Reference proteome</keyword>
<keyword evidence="2" id="KW-0547">Nucleotide-binding</keyword>
<dbReference type="AlphaFoldDB" id="A0A418KXB7"/>
<evidence type="ECO:0000259" key="4">
    <source>
        <dbReference type="PROSITE" id="PS50893"/>
    </source>
</evidence>
<evidence type="ECO:0000256" key="1">
    <source>
        <dbReference type="ARBA" id="ARBA00022448"/>
    </source>
</evidence>
<comment type="caution">
    <text evidence="5">The sequence shown here is derived from an EMBL/GenBank/DDBJ whole genome shotgun (WGS) entry which is preliminary data.</text>
</comment>
<feature type="domain" description="ABC transporter" evidence="4">
    <location>
        <begin position="2"/>
        <end position="249"/>
    </location>
</feature>
<dbReference type="GO" id="GO:0016887">
    <property type="term" value="F:ATP hydrolysis activity"/>
    <property type="evidence" value="ECO:0007669"/>
    <property type="project" value="InterPro"/>
</dbReference>
<organism evidence="5 6">
    <name type="scientific">Jiangella rhizosphaerae</name>
    <dbReference type="NCBI Taxonomy" id="2293569"/>
    <lineage>
        <taxon>Bacteria</taxon>
        <taxon>Bacillati</taxon>
        <taxon>Actinomycetota</taxon>
        <taxon>Actinomycetes</taxon>
        <taxon>Jiangellales</taxon>
        <taxon>Jiangellaceae</taxon>
        <taxon>Jiangella</taxon>
    </lineage>
</organism>
<dbReference type="Gene3D" id="3.40.50.300">
    <property type="entry name" value="P-loop containing nucleotide triphosphate hydrolases"/>
    <property type="match status" value="1"/>
</dbReference>
<dbReference type="PROSITE" id="PS50893">
    <property type="entry name" value="ABC_TRANSPORTER_2"/>
    <property type="match status" value="1"/>
</dbReference>
<dbReference type="OrthoDB" id="9802264at2"/>
<dbReference type="InterPro" id="IPR017871">
    <property type="entry name" value="ABC_transporter-like_CS"/>
</dbReference>
<keyword evidence="1" id="KW-0813">Transport</keyword>
<dbReference type="RefSeq" id="WP_119658275.1">
    <property type="nucleotide sequence ID" value="NZ_QUAL01000018.1"/>
</dbReference>
<dbReference type="SMART" id="SM00382">
    <property type="entry name" value="AAA"/>
    <property type="match status" value="1"/>
</dbReference>
<accession>A0A418KXB7</accession>
<dbReference type="GO" id="GO:0140359">
    <property type="term" value="F:ABC-type transporter activity"/>
    <property type="evidence" value="ECO:0007669"/>
    <property type="project" value="UniProtKB-ARBA"/>
</dbReference>
<dbReference type="InterPro" id="IPR003439">
    <property type="entry name" value="ABC_transporter-like_ATP-bd"/>
</dbReference>
<dbReference type="EMBL" id="QUAL01000018">
    <property type="protein sequence ID" value="RIQ35875.1"/>
    <property type="molecule type" value="Genomic_DNA"/>
</dbReference>
<reference evidence="5 6" key="1">
    <citation type="submission" date="2018-09" db="EMBL/GenBank/DDBJ databases">
        <title>Isolation, diversity and antifungal activity of actinobacteria from wheat.</title>
        <authorList>
            <person name="Han C."/>
        </authorList>
    </citation>
    <scope>NUCLEOTIDE SEQUENCE [LARGE SCALE GENOMIC DNA]</scope>
    <source>
        <strain evidence="5 6">NEAU-YY265</strain>
    </source>
</reference>
<dbReference type="PANTHER" id="PTHR43875">
    <property type="entry name" value="MALTODEXTRIN IMPORT ATP-BINDING PROTEIN MSMX"/>
    <property type="match status" value="1"/>
</dbReference>
<proteinExistence type="predicted"/>
<evidence type="ECO:0000256" key="2">
    <source>
        <dbReference type="ARBA" id="ARBA00022741"/>
    </source>
</evidence>
<dbReference type="FunFam" id="3.40.50.300:FF:000042">
    <property type="entry name" value="Maltose/maltodextrin ABC transporter, ATP-binding protein"/>
    <property type="match status" value="1"/>
</dbReference>
<dbReference type="GO" id="GO:0005524">
    <property type="term" value="F:ATP binding"/>
    <property type="evidence" value="ECO:0007669"/>
    <property type="project" value="UniProtKB-KW"/>
</dbReference>
<dbReference type="InterPro" id="IPR027417">
    <property type="entry name" value="P-loop_NTPase"/>
</dbReference>
<evidence type="ECO:0000313" key="5">
    <source>
        <dbReference type="EMBL" id="RIQ35875.1"/>
    </source>
</evidence>
<dbReference type="Pfam" id="PF08402">
    <property type="entry name" value="TOBE_2"/>
    <property type="match status" value="1"/>
</dbReference>
<dbReference type="InterPro" id="IPR003593">
    <property type="entry name" value="AAA+_ATPase"/>
</dbReference>
<dbReference type="Pfam" id="PF00005">
    <property type="entry name" value="ABC_tran"/>
    <property type="match status" value="1"/>
</dbReference>
<dbReference type="InterPro" id="IPR013611">
    <property type="entry name" value="Transp-assoc_OB_typ2"/>
</dbReference>
<gene>
    <name evidence="5" type="ORF">DY240_01865</name>
</gene>
<dbReference type="SUPFAM" id="SSF52540">
    <property type="entry name" value="P-loop containing nucleoside triphosphate hydrolases"/>
    <property type="match status" value="1"/>
</dbReference>
<dbReference type="Gene3D" id="2.40.50.100">
    <property type="match status" value="1"/>
</dbReference>